<comment type="similarity">
    <text evidence="1">Belongs to the sigma-70 factor family. ECF subfamily.</text>
</comment>
<protein>
    <submittedName>
        <fullName evidence="8">RNA polymerase sigma factor</fullName>
    </submittedName>
</protein>
<keyword evidence="2" id="KW-0805">Transcription regulation</keyword>
<evidence type="ECO:0000256" key="6">
    <source>
        <dbReference type="SAM" id="MobiDB-lite"/>
    </source>
</evidence>
<evidence type="ECO:0000256" key="4">
    <source>
        <dbReference type="ARBA" id="ARBA00023125"/>
    </source>
</evidence>
<organism evidence="8 9">
    <name type="scientific">Amycolatopsis plumensis</name>
    <dbReference type="NCBI Taxonomy" id="236508"/>
    <lineage>
        <taxon>Bacteria</taxon>
        <taxon>Bacillati</taxon>
        <taxon>Actinomycetota</taxon>
        <taxon>Actinomycetes</taxon>
        <taxon>Pseudonocardiales</taxon>
        <taxon>Pseudonocardiaceae</taxon>
        <taxon>Amycolatopsis</taxon>
    </lineage>
</organism>
<gene>
    <name evidence="8" type="ORF">ACFFTO_28245</name>
</gene>
<dbReference type="Gene3D" id="1.10.10.10">
    <property type="entry name" value="Winged helix-like DNA-binding domain superfamily/Winged helix DNA-binding domain"/>
    <property type="match status" value="1"/>
</dbReference>
<proteinExistence type="inferred from homology"/>
<keyword evidence="9" id="KW-1185">Reference proteome</keyword>
<dbReference type="EMBL" id="JBHMBK010000023">
    <property type="protein sequence ID" value="MFB9688089.1"/>
    <property type="molecule type" value="Genomic_DNA"/>
</dbReference>
<name>A0ABV5UAC3_9PSEU</name>
<dbReference type="Gene3D" id="1.10.1740.10">
    <property type="match status" value="1"/>
</dbReference>
<feature type="domain" description="RNA polymerase sigma factor 70 region 4 type 2" evidence="7">
    <location>
        <begin position="84"/>
        <end position="130"/>
    </location>
</feature>
<dbReference type="InterPro" id="IPR039425">
    <property type="entry name" value="RNA_pol_sigma-70-like"/>
</dbReference>
<evidence type="ECO:0000313" key="9">
    <source>
        <dbReference type="Proteomes" id="UP001589535"/>
    </source>
</evidence>
<dbReference type="InterPro" id="IPR013325">
    <property type="entry name" value="RNA_pol_sigma_r2"/>
</dbReference>
<keyword evidence="4" id="KW-0238">DNA-binding</keyword>
<comment type="caution">
    <text evidence="8">The sequence shown here is derived from an EMBL/GenBank/DDBJ whole genome shotgun (WGS) entry which is preliminary data.</text>
</comment>
<evidence type="ECO:0000256" key="2">
    <source>
        <dbReference type="ARBA" id="ARBA00023015"/>
    </source>
</evidence>
<evidence type="ECO:0000256" key="5">
    <source>
        <dbReference type="ARBA" id="ARBA00023163"/>
    </source>
</evidence>
<dbReference type="Proteomes" id="UP001589535">
    <property type="component" value="Unassembled WGS sequence"/>
</dbReference>
<evidence type="ECO:0000313" key="8">
    <source>
        <dbReference type="EMBL" id="MFB9688089.1"/>
    </source>
</evidence>
<keyword evidence="5" id="KW-0804">Transcription</keyword>
<feature type="compositionally biased region" description="Low complexity" evidence="6">
    <location>
        <begin position="199"/>
        <end position="211"/>
    </location>
</feature>
<dbReference type="PANTHER" id="PTHR43133:SF8">
    <property type="entry name" value="RNA POLYMERASE SIGMA FACTOR HI_1459-RELATED"/>
    <property type="match status" value="1"/>
</dbReference>
<evidence type="ECO:0000259" key="7">
    <source>
        <dbReference type="Pfam" id="PF08281"/>
    </source>
</evidence>
<accession>A0ABV5UAC3</accession>
<dbReference type="Pfam" id="PF08281">
    <property type="entry name" value="Sigma70_r4_2"/>
    <property type="match status" value="1"/>
</dbReference>
<feature type="region of interest" description="Disordered" evidence="6">
    <location>
        <begin position="164"/>
        <end position="211"/>
    </location>
</feature>
<evidence type="ECO:0000256" key="3">
    <source>
        <dbReference type="ARBA" id="ARBA00023082"/>
    </source>
</evidence>
<dbReference type="RefSeq" id="WP_378199499.1">
    <property type="nucleotide sequence ID" value="NZ_JBHMBK010000023.1"/>
</dbReference>
<dbReference type="InterPro" id="IPR036388">
    <property type="entry name" value="WH-like_DNA-bd_sf"/>
</dbReference>
<dbReference type="InterPro" id="IPR013324">
    <property type="entry name" value="RNA_pol_sigma_r3/r4-like"/>
</dbReference>
<reference evidence="8 9" key="1">
    <citation type="submission" date="2024-09" db="EMBL/GenBank/DDBJ databases">
        <authorList>
            <person name="Sun Q."/>
            <person name="Mori K."/>
        </authorList>
    </citation>
    <scope>NUCLEOTIDE SEQUENCE [LARGE SCALE GENOMIC DNA]</scope>
    <source>
        <strain evidence="8 9">JCM 13852</strain>
    </source>
</reference>
<keyword evidence="3" id="KW-0731">Sigma factor</keyword>
<dbReference type="SUPFAM" id="SSF88946">
    <property type="entry name" value="Sigma2 domain of RNA polymerase sigma factors"/>
    <property type="match status" value="1"/>
</dbReference>
<sequence length="211" mass="23426">MTANMPNAEREIVFRALFERYFGELTRLAHLLGADDAEDVAQEAFVRLHRRRAPLTDEPQVTRRLRASVVRLVRRRRSRPDPPLDGLPRRHREVLVLRYGLALGTADIAETLALSPRAVDAAAQSALEKLRWPGDRFPTPARRRTFAVAAAFVVAASALTVSQPLPDTTAYPDTPRAEGSRQTGPNPSYIRETVAPWIPSTSTSPRPTSTT</sequence>
<dbReference type="InterPro" id="IPR013249">
    <property type="entry name" value="RNA_pol_sigma70_r4_t2"/>
</dbReference>
<evidence type="ECO:0000256" key="1">
    <source>
        <dbReference type="ARBA" id="ARBA00010641"/>
    </source>
</evidence>
<dbReference type="SUPFAM" id="SSF88659">
    <property type="entry name" value="Sigma3 and sigma4 domains of RNA polymerase sigma factors"/>
    <property type="match status" value="1"/>
</dbReference>
<dbReference type="PANTHER" id="PTHR43133">
    <property type="entry name" value="RNA POLYMERASE ECF-TYPE SIGMA FACTO"/>
    <property type="match status" value="1"/>
</dbReference>